<feature type="region of interest" description="Disordered" evidence="1">
    <location>
        <begin position="257"/>
        <end position="279"/>
    </location>
</feature>
<sequence>MGKMGKQSKSKKPEAVGKGKVTPVQIAFIVDRYLCDNSYSQTRSSFRSEASHLISKSPVHEAPKSLLSLAAILDEYITLKEHKVWVEQERCRLEQEKFRVQNLLKGMQDVMNAYNSSGVTSPPLPLPPAVASRAVVSQAEVAVVTSSGCHPMYNSPAMMSTSGPSNGQLDPTNFSTPLINHVNAKRQGPKDVSNASTNVKRSRKCTEPKGEESRNVELNQDNSVINPMLHVIDNTHSGSPIQGSNVVKCLFNEQVQSPPVNSTVPKTPPRASSQTDKLVSSSDICSASTSTEASTQRIISNNCTIISSETIRVTPTKQIGYYSIEKNHCITTCSPVNANVKNFTVKDHVKGKLDFGVPELPMIPEHQTPEGTSTSESDMDANFLDLDFSNLEAFGLDFNFSEFLAGCDIEGEGLGLSSQQVTDSSPDSHTGSTYTPENANMDAQQMTSHKEVNLVSGSDSVAALHSVTKCITIMSPGNFRSRKIS</sequence>
<evidence type="ECO:0000256" key="1">
    <source>
        <dbReference type="SAM" id="MobiDB-lite"/>
    </source>
</evidence>
<evidence type="ECO:0000313" key="2">
    <source>
        <dbReference type="EMBL" id="KZV51666.1"/>
    </source>
</evidence>
<feature type="region of interest" description="Disordered" evidence="1">
    <location>
        <begin position="416"/>
        <end position="438"/>
    </location>
</feature>
<dbReference type="EMBL" id="KQ991580">
    <property type="protein sequence ID" value="KZV51666.1"/>
    <property type="molecule type" value="Genomic_DNA"/>
</dbReference>
<dbReference type="PANTHER" id="PTHR35117:SF1">
    <property type="entry name" value="MYOSIN-M HEAVY PROTEIN"/>
    <property type="match status" value="1"/>
</dbReference>
<dbReference type="Proteomes" id="UP000250235">
    <property type="component" value="Unassembled WGS sequence"/>
</dbReference>
<accession>A0A2Z7D3C8</accession>
<evidence type="ECO:0000313" key="3">
    <source>
        <dbReference type="Proteomes" id="UP000250235"/>
    </source>
</evidence>
<organism evidence="2 3">
    <name type="scientific">Dorcoceras hygrometricum</name>
    <dbReference type="NCBI Taxonomy" id="472368"/>
    <lineage>
        <taxon>Eukaryota</taxon>
        <taxon>Viridiplantae</taxon>
        <taxon>Streptophyta</taxon>
        <taxon>Embryophyta</taxon>
        <taxon>Tracheophyta</taxon>
        <taxon>Spermatophyta</taxon>
        <taxon>Magnoliopsida</taxon>
        <taxon>eudicotyledons</taxon>
        <taxon>Gunneridae</taxon>
        <taxon>Pentapetalae</taxon>
        <taxon>asterids</taxon>
        <taxon>lamiids</taxon>
        <taxon>Lamiales</taxon>
        <taxon>Gesneriaceae</taxon>
        <taxon>Didymocarpoideae</taxon>
        <taxon>Trichosporeae</taxon>
        <taxon>Loxocarpinae</taxon>
        <taxon>Dorcoceras</taxon>
    </lineage>
</organism>
<keyword evidence="3" id="KW-1185">Reference proteome</keyword>
<feature type="region of interest" description="Disordered" evidence="1">
    <location>
        <begin position="182"/>
        <end position="217"/>
    </location>
</feature>
<proteinExistence type="predicted"/>
<feature type="compositionally biased region" description="Basic and acidic residues" evidence="1">
    <location>
        <begin position="204"/>
        <end position="215"/>
    </location>
</feature>
<reference evidence="2 3" key="1">
    <citation type="journal article" date="2015" name="Proc. Natl. Acad. Sci. U.S.A.">
        <title>The resurrection genome of Boea hygrometrica: A blueprint for survival of dehydration.</title>
        <authorList>
            <person name="Xiao L."/>
            <person name="Yang G."/>
            <person name="Zhang L."/>
            <person name="Yang X."/>
            <person name="Zhao S."/>
            <person name="Ji Z."/>
            <person name="Zhou Q."/>
            <person name="Hu M."/>
            <person name="Wang Y."/>
            <person name="Chen M."/>
            <person name="Xu Y."/>
            <person name="Jin H."/>
            <person name="Xiao X."/>
            <person name="Hu G."/>
            <person name="Bao F."/>
            <person name="Hu Y."/>
            <person name="Wan P."/>
            <person name="Li L."/>
            <person name="Deng X."/>
            <person name="Kuang T."/>
            <person name="Xiang C."/>
            <person name="Zhu J.K."/>
            <person name="Oliver M.J."/>
            <person name="He Y."/>
        </authorList>
    </citation>
    <scope>NUCLEOTIDE SEQUENCE [LARGE SCALE GENOMIC DNA]</scope>
    <source>
        <strain evidence="3">cv. XS01</strain>
    </source>
</reference>
<feature type="region of interest" description="Disordered" evidence="1">
    <location>
        <begin position="358"/>
        <end position="377"/>
    </location>
</feature>
<gene>
    <name evidence="2" type="ORF">F511_32018</name>
</gene>
<name>A0A2Z7D3C8_9LAMI</name>
<dbReference type="OrthoDB" id="1939654at2759"/>
<protein>
    <submittedName>
        <fullName evidence="2">Uncharacterized protein</fullName>
    </submittedName>
</protein>
<dbReference type="PANTHER" id="PTHR35117">
    <property type="entry name" value="MYOSIN-M HEAVY PROTEIN"/>
    <property type="match status" value="1"/>
</dbReference>
<dbReference type="AlphaFoldDB" id="A0A2Z7D3C8"/>